<sequence>HGAFIANELKKANIPQAFTSIKEETRDSIAILHEGNQTEILEAGPTVSPEEISNFLENFDQLIKQAEIVTISGSLAKGLPSDFYQELVQKAQAQEVKVLLDTSGDSLRQVLQGPWKPYLIKPNLEELEGLLEQDFSENPLAAVQTALTKPMFAGIEWIVVSLGKDGAIVKHQDQFYRVKIPTIQAKNPVGSGDATIAGLAYGLAKDAPAAELLKWGMAAGMANAQERMTGHVDVENVKKHLMNIQVVEIAK</sequence>
<keyword evidence="3" id="KW-0547">Nucleotide-binding</keyword>
<evidence type="ECO:0000256" key="4">
    <source>
        <dbReference type="ARBA" id="ARBA00022777"/>
    </source>
</evidence>
<protein>
    <submittedName>
        <fullName evidence="7">Tagatose-6-phosphate kinase</fullName>
        <ecNumber evidence="7">2.7.1.144</ecNumber>
    </submittedName>
</protein>
<dbReference type="GO" id="GO:0009024">
    <property type="term" value="F:tagatose-6-phosphate kinase activity"/>
    <property type="evidence" value="ECO:0007669"/>
    <property type="project" value="UniProtKB-EC"/>
</dbReference>
<dbReference type="InterPro" id="IPR029056">
    <property type="entry name" value="Ribokinase-like"/>
</dbReference>
<feature type="non-terminal residue" evidence="7">
    <location>
        <position position="1"/>
    </location>
</feature>
<evidence type="ECO:0000259" key="6">
    <source>
        <dbReference type="Pfam" id="PF00294"/>
    </source>
</evidence>
<dbReference type="SUPFAM" id="SSF53613">
    <property type="entry name" value="Ribokinase-like"/>
    <property type="match status" value="1"/>
</dbReference>
<dbReference type="PANTHER" id="PTHR46566">
    <property type="entry name" value="1-PHOSPHOFRUCTOKINASE-RELATED"/>
    <property type="match status" value="1"/>
</dbReference>
<keyword evidence="4 7" id="KW-0418">Kinase</keyword>
<evidence type="ECO:0000313" key="7">
    <source>
        <dbReference type="EMBL" id="TKK57889.1"/>
    </source>
</evidence>
<comment type="caution">
    <text evidence="7">The sequence shown here is derived from an EMBL/GenBank/DDBJ whole genome shotgun (WGS) entry which is preliminary data.</text>
</comment>
<evidence type="ECO:0000256" key="2">
    <source>
        <dbReference type="ARBA" id="ARBA00022679"/>
    </source>
</evidence>
<dbReference type="Gene3D" id="3.40.1190.20">
    <property type="match status" value="1"/>
</dbReference>
<evidence type="ECO:0000256" key="5">
    <source>
        <dbReference type="ARBA" id="ARBA00022840"/>
    </source>
</evidence>
<evidence type="ECO:0000313" key="8">
    <source>
        <dbReference type="Proteomes" id="UP000305511"/>
    </source>
</evidence>
<feature type="domain" description="Carbohydrate kinase PfkB" evidence="6">
    <location>
        <begin position="2"/>
        <end position="230"/>
    </location>
</feature>
<dbReference type="EMBL" id="SIYF01000736">
    <property type="protein sequence ID" value="TKK57889.1"/>
    <property type="molecule type" value="Genomic_DNA"/>
</dbReference>
<gene>
    <name evidence="7" type="ORF">EY666_19390</name>
</gene>
<dbReference type="CDD" id="cd01164">
    <property type="entry name" value="FruK_PfkB_like"/>
    <property type="match status" value="1"/>
</dbReference>
<keyword evidence="5" id="KW-0067">ATP-binding</keyword>
<dbReference type="RefSeq" id="WP_137274607.1">
    <property type="nucleotide sequence ID" value="NZ_SIYF01000736.1"/>
</dbReference>
<dbReference type="NCBIfam" id="TIGR03168">
    <property type="entry name" value="1-PFK"/>
    <property type="match status" value="1"/>
</dbReference>
<name>A0A4U3K9R0_ENTFL</name>
<evidence type="ECO:0000256" key="1">
    <source>
        <dbReference type="ARBA" id="ARBA00010688"/>
    </source>
</evidence>
<accession>A0A4U3K9R0</accession>
<proteinExistence type="inferred from homology"/>
<keyword evidence="2 7" id="KW-0808">Transferase</keyword>
<dbReference type="PANTHER" id="PTHR46566:SF5">
    <property type="entry name" value="1-PHOSPHOFRUCTOKINASE"/>
    <property type="match status" value="1"/>
</dbReference>
<dbReference type="GO" id="GO:0008443">
    <property type="term" value="F:phosphofructokinase activity"/>
    <property type="evidence" value="ECO:0007669"/>
    <property type="project" value="TreeGrafter"/>
</dbReference>
<dbReference type="InterPro" id="IPR002173">
    <property type="entry name" value="Carboh/pur_kinase_PfkB_CS"/>
</dbReference>
<reference evidence="7 8" key="1">
    <citation type="submission" date="2019-02" db="EMBL/GenBank/DDBJ databases">
        <title>Bacteria dissemination in different level of health care in South Africa: the effectiveness of infections prevention and control.</title>
        <authorList>
            <person name="Shobo C."/>
            <person name="Amoako D.G."/>
            <person name="Allam M."/>
            <person name="Ismail A."/>
            <person name="Bester L.A."/>
            <person name="Essack S.Y."/>
        </authorList>
    </citation>
    <scope>NUCLEOTIDE SEQUENCE [LARGE SCALE GENOMIC DNA]</scope>
    <source>
        <strain evidence="7 8">2SIL2</strain>
    </source>
</reference>
<evidence type="ECO:0000256" key="3">
    <source>
        <dbReference type="ARBA" id="ARBA00022741"/>
    </source>
</evidence>
<dbReference type="EC" id="2.7.1.144" evidence="7"/>
<dbReference type="AlphaFoldDB" id="A0A4U3K9R0"/>
<dbReference type="GO" id="GO:0005829">
    <property type="term" value="C:cytosol"/>
    <property type="evidence" value="ECO:0007669"/>
    <property type="project" value="TreeGrafter"/>
</dbReference>
<organism evidence="7 8">
    <name type="scientific">Enterococcus faecalis</name>
    <name type="common">Streptococcus faecalis</name>
    <dbReference type="NCBI Taxonomy" id="1351"/>
    <lineage>
        <taxon>Bacteria</taxon>
        <taxon>Bacillati</taxon>
        <taxon>Bacillota</taxon>
        <taxon>Bacilli</taxon>
        <taxon>Lactobacillales</taxon>
        <taxon>Enterococcaceae</taxon>
        <taxon>Enterococcus</taxon>
    </lineage>
</organism>
<dbReference type="GO" id="GO:0005524">
    <property type="term" value="F:ATP binding"/>
    <property type="evidence" value="ECO:0007669"/>
    <property type="project" value="UniProtKB-KW"/>
</dbReference>
<dbReference type="Pfam" id="PF00294">
    <property type="entry name" value="PfkB"/>
    <property type="match status" value="1"/>
</dbReference>
<dbReference type="Proteomes" id="UP000305511">
    <property type="component" value="Unassembled WGS sequence"/>
</dbReference>
<dbReference type="InterPro" id="IPR011611">
    <property type="entry name" value="PfkB_dom"/>
</dbReference>
<dbReference type="InterPro" id="IPR017583">
    <property type="entry name" value="Tagatose/fructose_Pkinase"/>
</dbReference>
<dbReference type="PROSITE" id="PS00584">
    <property type="entry name" value="PFKB_KINASES_2"/>
    <property type="match status" value="1"/>
</dbReference>
<comment type="similarity">
    <text evidence="1">Belongs to the carbohydrate kinase PfkB family.</text>
</comment>